<dbReference type="Gene3D" id="1.10.10.10">
    <property type="entry name" value="Winged helix-like DNA-binding domain superfamily/Winged helix DNA-binding domain"/>
    <property type="match status" value="1"/>
</dbReference>
<keyword evidence="3" id="KW-0238">DNA-binding</keyword>
<dbReference type="GO" id="GO:0003700">
    <property type="term" value="F:DNA-binding transcription factor activity"/>
    <property type="evidence" value="ECO:0007669"/>
    <property type="project" value="InterPro"/>
</dbReference>
<dbReference type="GO" id="GO:0006351">
    <property type="term" value="P:DNA-templated transcription"/>
    <property type="evidence" value="ECO:0007669"/>
    <property type="project" value="TreeGrafter"/>
</dbReference>
<dbReference type="CDD" id="cd08432">
    <property type="entry name" value="PBP2_GcdR_TrpI_HvrB_AmpR_like"/>
    <property type="match status" value="1"/>
</dbReference>
<name>A0A1M5RYP9_9ALTE</name>
<dbReference type="SUPFAM" id="SSF46785">
    <property type="entry name" value="Winged helix' DNA-binding domain"/>
    <property type="match status" value="1"/>
</dbReference>
<keyword evidence="4" id="KW-0804">Transcription</keyword>
<dbReference type="OrthoDB" id="5526340at2"/>
<evidence type="ECO:0000256" key="4">
    <source>
        <dbReference type="ARBA" id="ARBA00023163"/>
    </source>
</evidence>
<organism evidence="6 7">
    <name type="scientific">Marisediminitalea aggregata</name>
    <dbReference type="NCBI Taxonomy" id="634436"/>
    <lineage>
        <taxon>Bacteria</taxon>
        <taxon>Pseudomonadati</taxon>
        <taxon>Pseudomonadota</taxon>
        <taxon>Gammaproteobacteria</taxon>
        <taxon>Alteromonadales</taxon>
        <taxon>Alteromonadaceae</taxon>
        <taxon>Marisediminitalea</taxon>
    </lineage>
</organism>
<dbReference type="RefSeq" id="WP_073325211.1">
    <property type="nucleotide sequence ID" value="NZ_FQWD01000008.1"/>
</dbReference>
<dbReference type="InterPro" id="IPR036390">
    <property type="entry name" value="WH_DNA-bd_sf"/>
</dbReference>
<sequence length="302" mass="33677">MDKRLRWLNNLLCFEVAARHQSYSKAAEELAISQAAVSQKMRQLEDCLNVRLFTRQARNMALTAQGKVLLASCQQGFSDIVEGLNQVQEAPVEGALTVSSTQAFCALWLVPRLIDFYTAQSHININVLGSNRVEDLNDGKIDVAIRFSTSSTHLHKPSLVVEQIGDNPVFPVCAPSVAARLSAKHPKDLLSARLFSLAHENRVNWETWFESAHVNIHQTSLNKTEVTSSDLALSAVLAGHGVMLASDIMVGEYLKSGQLLVPVDFPHPVSWKAHLVYLKNSPKHKRIKVFCDWLKAQMPFER</sequence>
<dbReference type="STRING" id="634436.SAMN05216361_4290"/>
<keyword evidence="7" id="KW-1185">Reference proteome</keyword>
<dbReference type="InterPro" id="IPR058163">
    <property type="entry name" value="LysR-type_TF_proteobact-type"/>
</dbReference>
<dbReference type="Pfam" id="PF03466">
    <property type="entry name" value="LysR_substrate"/>
    <property type="match status" value="1"/>
</dbReference>
<dbReference type="FunFam" id="1.10.10.10:FF:000001">
    <property type="entry name" value="LysR family transcriptional regulator"/>
    <property type="match status" value="1"/>
</dbReference>
<evidence type="ECO:0000313" key="6">
    <source>
        <dbReference type="EMBL" id="SHH31355.1"/>
    </source>
</evidence>
<reference evidence="7" key="1">
    <citation type="submission" date="2016-11" db="EMBL/GenBank/DDBJ databases">
        <authorList>
            <person name="Varghese N."/>
            <person name="Submissions S."/>
        </authorList>
    </citation>
    <scope>NUCLEOTIDE SEQUENCE [LARGE SCALE GENOMIC DNA]</scope>
    <source>
        <strain evidence="7">CGMCC 1.8995</strain>
    </source>
</reference>
<dbReference type="InterPro" id="IPR036388">
    <property type="entry name" value="WH-like_DNA-bd_sf"/>
</dbReference>
<dbReference type="AlphaFoldDB" id="A0A1M5RYP9"/>
<evidence type="ECO:0000256" key="1">
    <source>
        <dbReference type="ARBA" id="ARBA00009437"/>
    </source>
</evidence>
<dbReference type="GO" id="GO:0043565">
    <property type="term" value="F:sequence-specific DNA binding"/>
    <property type="evidence" value="ECO:0007669"/>
    <property type="project" value="TreeGrafter"/>
</dbReference>
<evidence type="ECO:0000256" key="2">
    <source>
        <dbReference type="ARBA" id="ARBA00023015"/>
    </source>
</evidence>
<dbReference type="SUPFAM" id="SSF53850">
    <property type="entry name" value="Periplasmic binding protein-like II"/>
    <property type="match status" value="1"/>
</dbReference>
<comment type="similarity">
    <text evidence="1">Belongs to the LysR transcriptional regulatory family.</text>
</comment>
<gene>
    <name evidence="6" type="ORF">SAMN05216361_4290</name>
</gene>
<dbReference type="EMBL" id="FQWD01000008">
    <property type="protein sequence ID" value="SHH31355.1"/>
    <property type="molecule type" value="Genomic_DNA"/>
</dbReference>
<dbReference type="PRINTS" id="PR00039">
    <property type="entry name" value="HTHLYSR"/>
</dbReference>
<evidence type="ECO:0000313" key="7">
    <source>
        <dbReference type="Proteomes" id="UP000184520"/>
    </source>
</evidence>
<dbReference type="PROSITE" id="PS50931">
    <property type="entry name" value="HTH_LYSR"/>
    <property type="match status" value="1"/>
</dbReference>
<feature type="domain" description="HTH lysR-type" evidence="5">
    <location>
        <begin position="1"/>
        <end position="63"/>
    </location>
</feature>
<protein>
    <submittedName>
        <fullName evidence="6">LysR family transcriptional regulator, glycine cleavage system transcriptional activator</fullName>
    </submittedName>
</protein>
<evidence type="ECO:0000259" key="5">
    <source>
        <dbReference type="PROSITE" id="PS50931"/>
    </source>
</evidence>
<dbReference type="PANTHER" id="PTHR30537">
    <property type="entry name" value="HTH-TYPE TRANSCRIPTIONAL REGULATOR"/>
    <property type="match status" value="1"/>
</dbReference>
<accession>A0A1M5RYP9</accession>
<dbReference type="InterPro" id="IPR005119">
    <property type="entry name" value="LysR_subst-bd"/>
</dbReference>
<dbReference type="Gene3D" id="3.40.190.10">
    <property type="entry name" value="Periplasmic binding protein-like II"/>
    <property type="match status" value="2"/>
</dbReference>
<dbReference type="Proteomes" id="UP000184520">
    <property type="component" value="Unassembled WGS sequence"/>
</dbReference>
<evidence type="ECO:0000256" key="3">
    <source>
        <dbReference type="ARBA" id="ARBA00023125"/>
    </source>
</evidence>
<dbReference type="Pfam" id="PF00126">
    <property type="entry name" value="HTH_1"/>
    <property type="match status" value="1"/>
</dbReference>
<proteinExistence type="inferred from homology"/>
<dbReference type="PANTHER" id="PTHR30537:SF74">
    <property type="entry name" value="HTH-TYPE TRANSCRIPTIONAL REGULATOR TRPI"/>
    <property type="match status" value="1"/>
</dbReference>
<dbReference type="InterPro" id="IPR000847">
    <property type="entry name" value="LysR_HTH_N"/>
</dbReference>
<keyword evidence="2" id="KW-0805">Transcription regulation</keyword>